<gene>
    <name evidence="2" type="ORF">SAMN04488036_101591</name>
</gene>
<feature type="compositionally biased region" description="Basic and acidic residues" evidence="1">
    <location>
        <begin position="19"/>
        <end position="30"/>
    </location>
</feature>
<dbReference type="AlphaFoldDB" id="A0A1I4ATY7"/>
<accession>A0A1I4ATY7</accession>
<dbReference type="STRING" id="1280847.SAMN04488036_101591"/>
<protein>
    <submittedName>
        <fullName evidence="2">Uncharacterized protein</fullName>
    </submittedName>
</protein>
<feature type="region of interest" description="Disordered" evidence="1">
    <location>
        <begin position="19"/>
        <end position="46"/>
    </location>
</feature>
<keyword evidence="3" id="KW-1185">Reference proteome</keyword>
<dbReference type="OrthoDB" id="7709324at2"/>
<dbReference type="EMBL" id="FOSZ01000001">
    <property type="protein sequence ID" value="SFK59753.1"/>
    <property type="molecule type" value="Genomic_DNA"/>
</dbReference>
<evidence type="ECO:0000313" key="2">
    <source>
        <dbReference type="EMBL" id="SFK59753.1"/>
    </source>
</evidence>
<evidence type="ECO:0000313" key="3">
    <source>
        <dbReference type="Proteomes" id="UP000198851"/>
    </source>
</evidence>
<feature type="compositionally biased region" description="Acidic residues" evidence="1">
    <location>
        <begin position="31"/>
        <end position="46"/>
    </location>
</feature>
<evidence type="ECO:0000256" key="1">
    <source>
        <dbReference type="SAM" id="MobiDB-lite"/>
    </source>
</evidence>
<proteinExistence type="predicted"/>
<name>A0A1I4ATY7_9RHOB</name>
<organism evidence="2 3">
    <name type="scientific">Shimia haliotis</name>
    <dbReference type="NCBI Taxonomy" id="1280847"/>
    <lineage>
        <taxon>Bacteria</taxon>
        <taxon>Pseudomonadati</taxon>
        <taxon>Pseudomonadota</taxon>
        <taxon>Alphaproteobacteria</taxon>
        <taxon>Rhodobacterales</taxon>
        <taxon>Roseobacteraceae</taxon>
    </lineage>
</organism>
<dbReference type="Proteomes" id="UP000198851">
    <property type="component" value="Unassembled WGS sequence"/>
</dbReference>
<reference evidence="3" key="1">
    <citation type="submission" date="2016-10" db="EMBL/GenBank/DDBJ databases">
        <authorList>
            <person name="Varghese N."/>
            <person name="Submissions S."/>
        </authorList>
    </citation>
    <scope>NUCLEOTIDE SEQUENCE [LARGE SCALE GENOMIC DNA]</scope>
    <source>
        <strain evidence="3">DSM 28453</strain>
    </source>
</reference>
<sequence>MATKAELEAEVLRLRAELERQPARDLKEEEPALEPEEDTEHESWEDSLSDIVTALEELPQKQPVMLALGALAVGYLIGRAR</sequence>
<dbReference type="RefSeq" id="WP_093320025.1">
    <property type="nucleotide sequence ID" value="NZ_FOSZ01000001.1"/>
</dbReference>